<feature type="transmembrane region" description="Helical" evidence="1">
    <location>
        <begin position="110"/>
        <end position="136"/>
    </location>
</feature>
<dbReference type="EMBL" id="FNBL01000003">
    <property type="protein sequence ID" value="SDF26074.1"/>
    <property type="molecule type" value="Genomic_DNA"/>
</dbReference>
<gene>
    <name evidence="2" type="ORF">SAMN04488117_103139</name>
</gene>
<dbReference type="AlphaFoldDB" id="A0A1G7JMR6"/>
<feature type="transmembrane region" description="Helical" evidence="1">
    <location>
        <begin position="233"/>
        <end position="255"/>
    </location>
</feature>
<evidence type="ECO:0000256" key="1">
    <source>
        <dbReference type="SAM" id="Phobius"/>
    </source>
</evidence>
<accession>A0A1G7JMR6</accession>
<keyword evidence="1" id="KW-1133">Transmembrane helix</keyword>
<name>A0A1G7JMR6_9RHOB</name>
<dbReference type="OrthoDB" id="7866850at2"/>
<proteinExistence type="predicted"/>
<feature type="transmembrane region" description="Helical" evidence="1">
    <location>
        <begin position="148"/>
        <end position="166"/>
    </location>
</feature>
<sequence length="259" mass="27840">MTFLFFAILLGIFSLPLLKGVSTHQGRMTTSGFDGTGVVMGFALTVAVAALTSPLLGIGFVCAALLHEFGSALACRIMGHEVARVRLIPLPYVATPRSDRPFDHALEESFAALYAPALAIVPMILAFGLFHCFALAAPLFADVMRSTAIMLGTFNFIMLLPFLPFGGGRVVRAVSDAFWPRLGRVITLFMTAAFASAALRDHSVAMMILAAAGVQSLFHIRRPDQSRLTPNQALLVMASYAFTLTVHFTGGFWLLSGLL</sequence>
<dbReference type="RefSeq" id="WP_074642868.1">
    <property type="nucleotide sequence ID" value="NZ_FNBL01000003.1"/>
</dbReference>
<keyword evidence="1" id="KW-0812">Transmembrane</keyword>
<feature type="transmembrane region" description="Helical" evidence="1">
    <location>
        <begin position="204"/>
        <end position="221"/>
    </location>
</feature>
<feature type="transmembrane region" description="Helical" evidence="1">
    <location>
        <begin position="39"/>
        <end position="66"/>
    </location>
</feature>
<organism evidence="2 3">
    <name type="scientific">Celeribacter baekdonensis</name>
    <dbReference type="NCBI Taxonomy" id="875171"/>
    <lineage>
        <taxon>Bacteria</taxon>
        <taxon>Pseudomonadati</taxon>
        <taxon>Pseudomonadota</taxon>
        <taxon>Alphaproteobacteria</taxon>
        <taxon>Rhodobacterales</taxon>
        <taxon>Roseobacteraceae</taxon>
        <taxon>Celeribacter</taxon>
    </lineage>
</organism>
<reference evidence="2 3" key="1">
    <citation type="submission" date="2016-10" db="EMBL/GenBank/DDBJ databases">
        <authorList>
            <person name="de Groot N.N."/>
        </authorList>
    </citation>
    <scope>NUCLEOTIDE SEQUENCE [LARGE SCALE GENOMIC DNA]</scope>
    <source>
        <strain evidence="2 3">DSM 27375</strain>
    </source>
</reference>
<keyword evidence="1" id="KW-0472">Membrane</keyword>
<feature type="transmembrane region" description="Helical" evidence="1">
    <location>
        <begin position="178"/>
        <end position="198"/>
    </location>
</feature>
<evidence type="ECO:0000313" key="3">
    <source>
        <dbReference type="Proteomes" id="UP000182284"/>
    </source>
</evidence>
<protein>
    <submittedName>
        <fullName evidence="2">Uncharacterized protein</fullName>
    </submittedName>
</protein>
<dbReference type="Proteomes" id="UP000182284">
    <property type="component" value="Unassembled WGS sequence"/>
</dbReference>
<evidence type="ECO:0000313" key="2">
    <source>
        <dbReference type="EMBL" id="SDF26074.1"/>
    </source>
</evidence>